<dbReference type="KEGG" id="pfj:MYCFIDRAFT_214617"/>
<dbReference type="Pfam" id="PF25534">
    <property type="entry name" value="DUF7918"/>
    <property type="match status" value="1"/>
</dbReference>
<proteinExistence type="predicted"/>
<dbReference type="OrthoDB" id="3364132at2759"/>
<keyword evidence="4" id="KW-1185">Reference proteome</keyword>
<protein>
    <recommendedName>
        <fullName evidence="2">DUF7918 domain-containing protein</fullName>
    </recommendedName>
</protein>
<name>M3AHN9_PSEFD</name>
<organism evidence="3 4">
    <name type="scientific">Pseudocercospora fijiensis (strain CIRAD86)</name>
    <name type="common">Black leaf streak disease fungus</name>
    <name type="synonym">Mycosphaerella fijiensis</name>
    <dbReference type="NCBI Taxonomy" id="383855"/>
    <lineage>
        <taxon>Eukaryota</taxon>
        <taxon>Fungi</taxon>
        <taxon>Dikarya</taxon>
        <taxon>Ascomycota</taxon>
        <taxon>Pezizomycotina</taxon>
        <taxon>Dothideomycetes</taxon>
        <taxon>Dothideomycetidae</taxon>
        <taxon>Mycosphaerellales</taxon>
        <taxon>Mycosphaerellaceae</taxon>
        <taxon>Pseudocercospora</taxon>
    </lineage>
</organism>
<dbReference type="eggNOG" id="ENOG502SAV6">
    <property type="taxonomic scope" value="Eukaryota"/>
</dbReference>
<feature type="compositionally biased region" description="Basic and acidic residues" evidence="1">
    <location>
        <begin position="263"/>
        <end position="272"/>
    </location>
</feature>
<dbReference type="AlphaFoldDB" id="M3AHN9"/>
<feature type="region of interest" description="Disordered" evidence="1">
    <location>
        <begin position="217"/>
        <end position="239"/>
    </location>
</feature>
<dbReference type="HOGENOM" id="CLU_070614_1_1_1"/>
<dbReference type="InterPro" id="IPR057678">
    <property type="entry name" value="DUF7918"/>
</dbReference>
<dbReference type="RefSeq" id="XP_007924725.1">
    <property type="nucleotide sequence ID" value="XM_007926534.1"/>
</dbReference>
<feature type="region of interest" description="Disordered" evidence="1">
    <location>
        <begin position="175"/>
        <end position="202"/>
    </location>
</feature>
<accession>M3AHN9</accession>
<dbReference type="PANTHER" id="PTHR36223">
    <property type="entry name" value="BETA-LACTAMASE-TYPE TRANSPEPTIDASE FOLD DOMAIN CONTAINING PROTEIN"/>
    <property type="match status" value="1"/>
</dbReference>
<evidence type="ECO:0000313" key="3">
    <source>
        <dbReference type="EMBL" id="EME84101.1"/>
    </source>
</evidence>
<sequence>MKTLTTEGLTVELTVAGQVLHEYEDEDSTLGNSASSYVEVDEGSNFMVRVTARENIAPSPLDRLGVSIRLDGKYVVGRLCSLERMHHGKATWSFEGRERNTSRGTVIERFQFAPLQTSGEKVEAFKSLGEVQVDCIFERPRGKPRVVQDDSRFESAFASNINEKCLKGRSISNHATLGPQELRGGSQVTMQSTDRPYGPEPFATYKFKYRSRRDLQIEGIIPRSPSPTPLEDRDPDDLTPEEARELVRRMREREKLQAAIKKEIKREKRNRSDTLNVDDESDHEGVLVTGEGPARKRARASTDSGIECIDLTGE</sequence>
<dbReference type="Proteomes" id="UP000016932">
    <property type="component" value="Unassembled WGS sequence"/>
</dbReference>
<gene>
    <name evidence="3" type="ORF">MYCFIDRAFT_214617</name>
</gene>
<evidence type="ECO:0000313" key="4">
    <source>
        <dbReference type="Proteomes" id="UP000016932"/>
    </source>
</evidence>
<dbReference type="GeneID" id="19338066"/>
<feature type="domain" description="DUF7918" evidence="2">
    <location>
        <begin position="8"/>
        <end position="224"/>
    </location>
</feature>
<dbReference type="STRING" id="383855.M3AHN9"/>
<dbReference type="VEuPathDB" id="FungiDB:MYCFIDRAFT_214617"/>
<feature type="region of interest" description="Disordered" evidence="1">
    <location>
        <begin position="263"/>
        <end position="314"/>
    </location>
</feature>
<dbReference type="EMBL" id="KB446557">
    <property type="protein sequence ID" value="EME84101.1"/>
    <property type="molecule type" value="Genomic_DNA"/>
</dbReference>
<evidence type="ECO:0000256" key="1">
    <source>
        <dbReference type="SAM" id="MobiDB-lite"/>
    </source>
</evidence>
<evidence type="ECO:0000259" key="2">
    <source>
        <dbReference type="Pfam" id="PF25534"/>
    </source>
</evidence>
<dbReference type="PANTHER" id="PTHR36223:SF1">
    <property type="entry name" value="TRANSCRIPTION ELONGATION FACTOR EAF N-TERMINAL DOMAIN-CONTAINING PROTEIN"/>
    <property type="match status" value="1"/>
</dbReference>
<reference evidence="3 4" key="1">
    <citation type="journal article" date="2012" name="PLoS Pathog.">
        <title>Diverse lifestyles and strategies of plant pathogenesis encoded in the genomes of eighteen Dothideomycetes fungi.</title>
        <authorList>
            <person name="Ohm R.A."/>
            <person name="Feau N."/>
            <person name="Henrissat B."/>
            <person name="Schoch C.L."/>
            <person name="Horwitz B.A."/>
            <person name="Barry K.W."/>
            <person name="Condon B.J."/>
            <person name="Copeland A.C."/>
            <person name="Dhillon B."/>
            <person name="Glaser F."/>
            <person name="Hesse C.N."/>
            <person name="Kosti I."/>
            <person name="LaButti K."/>
            <person name="Lindquist E.A."/>
            <person name="Lucas S."/>
            <person name="Salamov A.A."/>
            <person name="Bradshaw R.E."/>
            <person name="Ciuffetti L."/>
            <person name="Hamelin R.C."/>
            <person name="Kema G.H.J."/>
            <person name="Lawrence C."/>
            <person name="Scott J.A."/>
            <person name="Spatafora J.W."/>
            <person name="Turgeon B.G."/>
            <person name="de Wit P.J.G.M."/>
            <person name="Zhong S."/>
            <person name="Goodwin S.B."/>
            <person name="Grigoriev I.V."/>
        </authorList>
    </citation>
    <scope>NUCLEOTIDE SEQUENCE [LARGE SCALE GENOMIC DNA]</scope>
    <source>
        <strain evidence="3 4">CIRAD86</strain>
    </source>
</reference>